<feature type="compositionally biased region" description="Basic and acidic residues" evidence="1">
    <location>
        <begin position="9"/>
        <end position="22"/>
    </location>
</feature>
<proteinExistence type="predicted"/>
<accession>A0A5C5XAM3</accession>
<dbReference type="EMBL" id="SJPG01000001">
    <property type="protein sequence ID" value="TWT59828.1"/>
    <property type="molecule type" value="Genomic_DNA"/>
</dbReference>
<dbReference type="AlphaFoldDB" id="A0A5C5XAM3"/>
<evidence type="ECO:0000256" key="1">
    <source>
        <dbReference type="SAM" id="MobiDB-lite"/>
    </source>
</evidence>
<sequence>MATLFGKQEAIKDRRSENRSEDYSGPNRRQFGDSRDNTRPEVAQLADAVDQYKLRNRRRFITYEELYDVMYELGYRQSLSTEM</sequence>
<reference evidence="2 3" key="1">
    <citation type="submission" date="2019-02" db="EMBL/GenBank/DDBJ databases">
        <title>Deep-cultivation of Planctomycetes and their phenomic and genomic characterization uncovers novel biology.</title>
        <authorList>
            <person name="Wiegand S."/>
            <person name="Jogler M."/>
            <person name="Boedeker C."/>
            <person name="Pinto D."/>
            <person name="Vollmers J."/>
            <person name="Rivas-Marin E."/>
            <person name="Kohn T."/>
            <person name="Peeters S.H."/>
            <person name="Heuer A."/>
            <person name="Rast P."/>
            <person name="Oberbeckmann S."/>
            <person name="Bunk B."/>
            <person name="Jeske O."/>
            <person name="Meyerdierks A."/>
            <person name="Storesund J.E."/>
            <person name="Kallscheuer N."/>
            <person name="Luecker S."/>
            <person name="Lage O.M."/>
            <person name="Pohl T."/>
            <person name="Merkel B.J."/>
            <person name="Hornburger P."/>
            <person name="Mueller R.-W."/>
            <person name="Bruemmer F."/>
            <person name="Labrenz M."/>
            <person name="Spormann A.M."/>
            <person name="Op Den Camp H."/>
            <person name="Overmann J."/>
            <person name="Amann R."/>
            <person name="Jetten M.S.M."/>
            <person name="Mascher T."/>
            <person name="Medema M.H."/>
            <person name="Devos D.P."/>
            <person name="Kaster A.-K."/>
            <person name="Ovreas L."/>
            <person name="Rohde M."/>
            <person name="Galperin M.Y."/>
            <person name="Jogler C."/>
        </authorList>
    </citation>
    <scope>NUCLEOTIDE SEQUENCE [LARGE SCALE GENOMIC DNA]</scope>
    <source>
        <strain evidence="2 3">Pan54</strain>
    </source>
</reference>
<protein>
    <submittedName>
        <fullName evidence="2">Uncharacterized protein</fullName>
    </submittedName>
</protein>
<evidence type="ECO:0000313" key="3">
    <source>
        <dbReference type="Proteomes" id="UP000316095"/>
    </source>
</evidence>
<feature type="compositionally biased region" description="Basic and acidic residues" evidence="1">
    <location>
        <begin position="30"/>
        <end position="39"/>
    </location>
</feature>
<organism evidence="2 3">
    <name type="scientific">Rubinisphaera italica</name>
    <dbReference type="NCBI Taxonomy" id="2527969"/>
    <lineage>
        <taxon>Bacteria</taxon>
        <taxon>Pseudomonadati</taxon>
        <taxon>Planctomycetota</taxon>
        <taxon>Planctomycetia</taxon>
        <taxon>Planctomycetales</taxon>
        <taxon>Planctomycetaceae</taxon>
        <taxon>Rubinisphaera</taxon>
    </lineage>
</organism>
<gene>
    <name evidence="2" type="ORF">Pan54_05390</name>
</gene>
<dbReference type="RefSeq" id="WP_146502015.1">
    <property type="nucleotide sequence ID" value="NZ_SJPG01000001.1"/>
</dbReference>
<dbReference type="OrthoDB" id="288713at2"/>
<evidence type="ECO:0000313" key="2">
    <source>
        <dbReference type="EMBL" id="TWT59828.1"/>
    </source>
</evidence>
<comment type="caution">
    <text evidence="2">The sequence shown here is derived from an EMBL/GenBank/DDBJ whole genome shotgun (WGS) entry which is preliminary data.</text>
</comment>
<feature type="region of interest" description="Disordered" evidence="1">
    <location>
        <begin position="1"/>
        <end position="40"/>
    </location>
</feature>
<name>A0A5C5XAM3_9PLAN</name>
<keyword evidence="3" id="KW-1185">Reference proteome</keyword>
<dbReference type="Proteomes" id="UP000316095">
    <property type="component" value="Unassembled WGS sequence"/>
</dbReference>